<name>L0HB39_METFS</name>
<dbReference type="AlphaFoldDB" id="L0HB39"/>
<feature type="compositionally biased region" description="Basic and acidic residues" evidence="1">
    <location>
        <begin position="15"/>
        <end position="26"/>
    </location>
</feature>
<dbReference type="Proteomes" id="UP000010824">
    <property type="component" value="Chromosome"/>
</dbReference>
<evidence type="ECO:0000256" key="1">
    <source>
        <dbReference type="SAM" id="MobiDB-lite"/>
    </source>
</evidence>
<dbReference type="EMBL" id="CP003167">
    <property type="protein sequence ID" value="AGB01205.1"/>
    <property type="molecule type" value="Genomic_DNA"/>
</dbReference>
<proteinExistence type="predicted"/>
<accession>L0HB39</accession>
<reference evidence="3" key="1">
    <citation type="submission" date="2011-12" db="EMBL/GenBank/DDBJ databases">
        <title>Complete sequence of Methanoregula formicicum SMSP.</title>
        <authorList>
            <person name="Lucas S."/>
            <person name="Han J."/>
            <person name="Lapidus A."/>
            <person name="Cheng J.-F."/>
            <person name="Goodwin L."/>
            <person name="Pitluck S."/>
            <person name="Peters L."/>
            <person name="Ovchinnikova G."/>
            <person name="Teshima H."/>
            <person name="Detter J.C."/>
            <person name="Han C."/>
            <person name="Tapia R."/>
            <person name="Land M."/>
            <person name="Hauser L."/>
            <person name="Kyrpides N."/>
            <person name="Ivanova N."/>
            <person name="Pagani I."/>
            <person name="Imachi H."/>
            <person name="Tamaki H."/>
            <person name="Sekiguchi Y."/>
            <person name="Kamagata Y."/>
            <person name="Cadillo-Quiroz H."/>
            <person name="Zinder S."/>
            <person name="Liu W.-T."/>
            <person name="Woyke T."/>
        </authorList>
    </citation>
    <scope>NUCLEOTIDE SEQUENCE [LARGE SCALE GENOMIC DNA]</scope>
    <source>
        <strain evidence="3">DSM 22288 / NBRC 105244 / SMSP</strain>
    </source>
</reference>
<feature type="region of interest" description="Disordered" evidence="1">
    <location>
        <begin position="1"/>
        <end position="26"/>
    </location>
</feature>
<reference evidence="2 3" key="2">
    <citation type="journal article" date="2014" name="Genome Announc.">
        <title>Complete Genome Sequence of Methanoregula formicica SMSPT, a Mesophilic Hydrogenotrophic Methanogen Isolated from a Methanogenic Upflow Anaerobic Sludge Blanket Reactor.</title>
        <authorList>
            <person name="Yamamoto K."/>
            <person name="Tamaki H."/>
            <person name="Cadillo-Quiroz H."/>
            <person name="Imachi H."/>
            <person name="Kyrpides N."/>
            <person name="Woyke T."/>
            <person name="Goodwin L."/>
            <person name="Zinder S.H."/>
            <person name="Kamagata Y."/>
            <person name="Liu W.T."/>
        </authorList>
    </citation>
    <scope>NUCLEOTIDE SEQUENCE [LARGE SCALE GENOMIC DNA]</scope>
    <source>
        <strain evidence="3">DSM 22288 / NBRC 105244 / SMSP</strain>
    </source>
</reference>
<dbReference type="InParanoid" id="L0HB39"/>
<evidence type="ECO:0000313" key="3">
    <source>
        <dbReference type="Proteomes" id="UP000010824"/>
    </source>
</evidence>
<evidence type="ECO:0000313" key="2">
    <source>
        <dbReference type="EMBL" id="AGB01205.1"/>
    </source>
</evidence>
<keyword evidence="3" id="KW-1185">Reference proteome</keyword>
<organism evidence="2 3">
    <name type="scientific">Methanoregula formicica (strain DSM 22288 / NBRC 105244 / SMSP)</name>
    <dbReference type="NCBI Taxonomy" id="593750"/>
    <lineage>
        <taxon>Archaea</taxon>
        <taxon>Methanobacteriati</taxon>
        <taxon>Methanobacteriota</taxon>
        <taxon>Stenosarchaea group</taxon>
        <taxon>Methanomicrobia</taxon>
        <taxon>Methanomicrobiales</taxon>
        <taxon>Methanoregulaceae</taxon>
        <taxon>Methanoregula</taxon>
    </lineage>
</organism>
<dbReference type="STRING" id="593750.Metfor_0120"/>
<gene>
    <name evidence="2" type="ordered locus">Metfor_0120</name>
</gene>
<sequence>MTRQMIRRNCPGSNERFRSHTENERRDTPLSVLWEIFHHAPSLPVPAVTESHLQ</sequence>
<dbReference type="HOGENOM" id="CLU_3039036_0_0_2"/>
<dbReference type="KEGG" id="mfo:Metfor_0120"/>
<protein>
    <submittedName>
        <fullName evidence="2">Uncharacterized protein</fullName>
    </submittedName>
</protein>